<dbReference type="EMBL" id="CP069798">
    <property type="protein sequence ID" value="QRQ81068.1"/>
    <property type="molecule type" value="Genomic_DNA"/>
</dbReference>
<name>A0A892ZEZ8_9NEIS</name>
<dbReference type="RefSeq" id="WP_230338353.1">
    <property type="nucleotide sequence ID" value="NZ_CP069798.1"/>
</dbReference>
<dbReference type="InterPro" id="IPR054500">
    <property type="entry name" value="Phage_fiber_rpt"/>
</dbReference>
<dbReference type="Gene3D" id="3.90.1340.10">
    <property type="entry name" value="Phage tail collar domain"/>
    <property type="match status" value="1"/>
</dbReference>
<feature type="compositionally biased region" description="Polar residues" evidence="1">
    <location>
        <begin position="88"/>
        <end position="99"/>
    </location>
</feature>
<feature type="domain" description="Phage tail collar" evidence="2">
    <location>
        <begin position="290"/>
        <end position="321"/>
    </location>
</feature>
<dbReference type="AlphaFoldDB" id="A0A892ZEZ8"/>
<evidence type="ECO:0000259" key="2">
    <source>
        <dbReference type="Pfam" id="PF07484"/>
    </source>
</evidence>
<dbReference type="Pfam" id="PF07484">
    <property type="entry name" value="Collar"/>
    <property type="match status" value="1"/>
</dbReference>
<dbReference type="Pfam" id="PF22337">
    <property type="entry name" value="Phage_fiber_rpt"/>
    <property type="match status" value="1"/>
</dbReference>
<evidence type="ECO:0000313" key="3">
    <source>
        <dbReference type="EMBL" id="QRQ81068.1"/>
    </source>
</evidence>
<accession>A0A892ZEZ8</accession>
<feature type="region of interest" description="Disordered" evidence="1">
    <location>
        <begin position="84"/>
        <end position="104"/>
    </location>
</feature>
<gene>
    <name evidence="3" type="ORF">JQU52_10050</name>
</gene>
<evidence type="ECO:0000313" key="4">
    <source>
        <dbReference type="Proteomes" id="UP000653156"/>
    </source>
</evidence>
<feature type="region of interest" description="Disordered" evidence="1">
    <location>
        <begin position="1"/>
        <end position="21"/>
    </location>
</feature>
<dbReference type="SUPFAM" id="SSF88874">
    <property type="entry name" value="Receptor-binding domain of short tail fibre protein gp12"/>
    <property type="match status" value="1"/>
</dbReference>
<dbReference type="Proteomes" id="UP000653156">
    <property type="component" value="Chromosome"/>
</dbReference>
<protein>
    <submittedName>
        <fullName evidence="3">Tail fiber protein</fullName>
    </submittedName>
</protein>
<dbReference type="InterPro" id="IPR011083">
    <property type="entry name" value="Phage_tail_collar_dom"/>
</dbReference>
<dbReference type="KEGG" id="ptes:JQU52_10050"/>
<dbReference type="InterPro" id="IPR037053">
    <property type="entry name" value="Phage_tail_collar_dom_sf"/>
</dbReference>
<reference evidence="3" key="1">
    <citation type="submission" date="2021-02" db="EMBL/GenBank/DDBJ databases">
        <title>Neisseriaceae sp. 26B isolated from the cloaca of a Common Toad-headed Turtle (Mesoclemmys nasuta).</title>
        <authorList>
            <person name="Spergser J."/>
            <person name="Busse H.-J."/>
        </authorList>
    </citation>
    <scope>NUCLEOTIDE SEQUENCE</scope>
    <source>
        <strain evidence="3">26B</strain>
    </source>
</reference>
<organism evidence="3 4">
    <name type="scientific">Paralysiella testudinis</name>
    <dbReference type="NCBI Taxonomy" id="2809020"/>
    <lineage>
        <taxon>Bacteria</taxon>
        <taxon>Pseudomonadati</taxon>
        <taxon>Pseudomonadota</taxon>
        <taxon>Betaproteobacteria</taxon>
        <taxon>Neisseriales</taxon>
        <taxon>Neisseriaceae</taxon>
        <taxon>Paralysiella</taxon>
    </lineage>
</organism>
<dbReference type="PANTHER" id="PTHR35191">
    <property type="entry name" value="PROPHAGE SIDE TAIL FIBER PROTEIN HOMOLOG STFQ-RELATED"/>
    <property type="match status" value="1"/>
</dbReference>
<proteinExistence type="predicted"/>
<evidence type="ECO:0000256" key="1">
    <source>
        <dbReference type="SAM" id="MobiDB-lite"/>
    </source>
</evidence>
<sequence length="507" mass="53387">MGKRHLPAGNHRPGAGGENGIDNLQARQLANRTQWLKTELAQAVQNIGGLGASKADKSIQMIAGNGLSGGGDLSANRTITLGTPGKITGSSTNSVSATSHTHEIDNAGPTVAGVMKVLNVLNSTDNLSALSAAQGKVLAESISGLESGKLPYIFGQGAGLDFDAVPVGVSGYRDTPYGWGSVLTVPTSDDMSQLIIGQGRAWVRYRNSGTWIATELSGADWSAVRNRPGAIKSYASDAVNQTELAAAIGNLVNGAPGALDTLRELAAALGNDPNFASTIAAQIRQASPPGMVVYYGGKTAPPGWLKVNGAAILVSSYQELTDARWVGAAENATAPWWYRCDNPSNPDGSRNVNGRYFVLEDLRGEFVRGWDDGRGVDAGRALGSAQGDAIRNITGRIASGNDTKQQLIESWSATGAFYFNETGYKNWTQDASDGDARLPRDISFDASRVVPTAPKIARATLHCLPSSKSNKQDTTQCHSTLNRCRRSQNKCVSSMQTATISIPPMPI</sequence>
<keyword evidence="4" id="KW-1185">Reference proteome</keyword>
<dbReference type="PANTHER" id="PTHR35191:SF1">
    <property type="entry name" value="PROPHAGE SIDE TAIL FIBER PROTEIN HOMOLOG STFQ-RELATED"/>
    <property type="match status" value="1"/>
</dbReference>
<dbReference type="InterPro" id="IPR051934">
    <property type="entry name" value="Phage_Tail_Fiber_Structural"/>
</dbReference>